<dbReference type="CDD" id="cd00093">
    <property type="entry name" value="HTH_XRE"/>
    <property type="match status" value="1"/>
</dbReference>
<dbReference type="EMBL" id="JAGSOJ010000007">
    <property type="protein sequence ID" value="MCM1992846.1"/>
    <property type="molecule type" value="Genomic_DNA"/>
</dbReference>
<comment type="caution">
    <text evidence="2">The sequence shown here is derived from an EMBL/GenBank/DDBJ whole genome shotgun (WGS) entry which is preliminary data.</text>
</comment>
<gene>
    <name evidence="2" type="ORF">KDK92_24265</name>
</gene>
<proteinExistence type="predicted"/>
<dbReference type="PROSITE" id="PS50943">
    <property type="entry name" value="HTH_CROC1"/>
    <property type="match status" value="1"/>
</dbReference>
<evidence type="ECO:0000313" key="2">
    <source>
        <dbReference type="EMBL" id="MCM1992846.1"/>
    </source>
</evidence>
<dbReference type="GO" id="GO:0003677">
    <property type="term" value="F:DNA binding"/>
    <property type="evidence" value="ECO:0007669"/>
    <property type="project" value="InterPro"/>
</dbReference>
<dbReference type="Gene3D" id="1.25.40.10">
    <property type="entry name" value="Tetratricopeptide repeat domain"/>
    <property type="match status" value="1"/>
</dbReference>
<dbReference type="AlphaFoldDB" id="A0A9J6PAS6"/>
<dbReference type="SUPFAM" id="SSF48452">
    <property type="entry name" value="TPR-like"/>
    <property type="match status" value="1"/>
</dbReference>
<keyword evidence="3" id="KW-1185">Reference proteome</keyword>
<accession>A0A9J6PAS6</accession>
<dbReference type="SUPFAM" id="SSF47413">
    <property type="entry name" value="lambda repressor-like DNA-binding domains"/>
    <property type="match status" value="1"/>
</dbReference>
<dbReference type="Proteomes" id="UP001056429">
    <property type="component" value="Unassembled WGS sequence"/>
</dbReference>
<evidence type="ECO:0000259" key="1">
    <source>
        <dbReference type="PROSITE" id="PS50943"/>
    </source>
</evidence>
<dbReference type="RefSeq" id="WP_250862012.1">
    <property type="nucleotide sequence ID" value="NZ_JAGSOJ010000007.1"/>
</dbReference>
<evidence type="ECO:0000313" key="3">
    <source>
        <dbReference type="Proteomes" id="UP001056429"/>
    </source>
</evidence>
<reference evidence="2" key="2">
    <citation type="submission" date="2021-04" db="EMBL/GenBank/DDBJ databases">
        <authorList>
            <person name="Dong X."/>
        </authorList>
    </citation>
    <scope>NUCLEOTIDE SEQUENCE</scope>
    <source>
        <strain evidence="2">ZWT</strain>
    </source>
</reference>
<dbReference type="InterPro" id="IPR011990">
    <property type="entry name" value="TPR-like_helical_dom_sf"/>
</dbReference>
<dbReference type="Pfam" id="PF12844">
    <property type="entry name" value="HTH_19"/>
    <property type="match status" value="1"/>
</dbReference>
<name>A0A9J6PAS6_9CLOT</name>
<protein>
    <submittedName>
        <fullName evidence="2">Helix-turn-helix transcriptional regulator</fullName>
    </submittedName>
</protein>
<reference evidence="2" key="1">
    <citation type="journal article" date="2021" name="mSystems">
        <title>Bacteria and Archaea Synergistically Convert Glycine Betaine to Biogenic Methane in the Formosa Cold Seep of the South China Sea.</title>
        <authorList>
            <person name="Li L."/>
            <person name="Zhang W."/>
            <person name="Zhang S."/>
            <person name="Song L."/>
            <person name="Sun Q."/>
            <person name="Zhang H."/>
            <person name="Xiang H."/>
            <person name="Dong X."/>
        </authorList>
    </citation>
    <scope>NUCLEOTIDE SEQUENCE</scope>
    <source>
        <strain evidence="2">ZWT</strain>
    </source>
</reference>
<sequence length="454" mass="53434">MCDTFKVSILSQGERLKNLRKSLGLKQSELSGNNITRNMISMIENNKAPLTVKASKLIYNNLMQSCEQRGVKYQTSPEEIYLTEEGQVRRLAEEYVDYLKKNELDKFKNFQGFKNFDEIIDSINKYKVNDCKMKIYYYVARYYQKNLNYNKAFRYFSIVNELVFTEDADNEFISGLIVAILDVSKNTQRYEEGLLISDRLMDRVDSKQMIAIMHNRIIILKALGRIKDALEEIDKFEYICSNTINERPMVEISIAIVKANCLRELNEYKKAIDIYIELMENIIWNEENIHFKALVLTNIIETYLETGGNYIKYLEKLDNLVESVPSLDNRRFMCELYKHVYIAYDNLNEDRFDKLKDKYLKKVLKSSMKYKINEFLSFALDKLLDDAKISKDEEKIESVKEDIFNALKNGLLKLDSFLIFNLIEYYNSLNKSDKISEIICFIRRLNDEGGFKDA</sequence>
<dbReference type="InterPro" id="IPR010982">
    <property type="entry name" value="Lambda_DNA-bd_dom_sf"/>
</dbReference>
<dbReference type="Gene3D" id="1.10.260.40">
    <property type="entry name" value="lambda repressor-like DNA-binding domains"/>
    <property type="match status" value="1"/>
</dbReference>
<feature type="domain" description="HTH cro/C1-type" evidence="1">
    <location>
        <begin position="16"/>
        <end position="48"/>
    </location>
</feature>
<organism evidence="2 3">
    <name type="scientific">Oceanirhabdus seepicola</name>
    <dbReference type="NCBI Taxonomy" id="2828781"/>
    <lineage>
        <taxon>Bacteria</taxon>
        <taxon>Bacillati</taxon>
        <taxon>Bacillota</taxon>
        <taxon>Clostridia</taxon>
        <taxon>Eubacteriales</taxon>
        <taxon>Clostridiaceae</taxon>
        <taxon>Oceanirhabdus</taxon>
    </lineage>
</organism>
<dbReference type="InterPro" id="IPR001387">
    <property type="entry name" value="Cro/C1-type_HTH"/>
</dbReference>